<protein>
    <recommendedName>
        <fullName evidence="8">Major facilitator superfamily (MFS) profile domain-containing protein</fullName>
    </recommendedName>
</protein>
<name>A0A6J4PLM0_9ACTN</name>
<dbReference type="PROSITE" id="PS50850">
    <property type="entry name" value="MFS"/>
    <property type="match status" value="1"/>
</dbReference>
<comment type="subcellular location">
    <subcellularLocation>
        <location evidence="1">Cell membrane</location>
        <topology evidence="1">Multi-pass membrane protein</topology>
    </subcellularLocation>
</comment>
<evidence type="ECO:0000256" key="7">
    <source>
        <dbReference type="SAM" id="Phobius"/>
    </source>
</evidence>
<keyword evidence="5 7" id="KW-0472">Membrane</keyword>
<dbReference type="PANTHER" id="PTHR23513">
    <property type="entry name" value="INTEGRAL MEMBRANE EFFLUX PROTEIN-RELATED"/>
    <property type="match status" value="1"/>
</dbReference>
<feature type="transmembrane region" description="Helical" evidence="7">
    <location>
        <begin position="67"/>
        <end position="87"/>
    </location>
</feature>
<dbReference type="Pfam" id="PF07690">
    <property type="entry name" value="MFS_1"/>
    <property type="match status" value="1"/>
</dbReference>
<reference evidence="9" key="1">
    <citation type="submission" date="2020-02" db="EMBL/GenBank/DDBJ databases">
        <authorList>
            <person name="Meier V. D."/>
        </authorList>
    </citation>
    <scope>NUCLEOTIDE SEQUENCE</scope>
    <source>
        <strain evidence="9">AVDCRST_MAG75</strain>
    </source>
</reference>
<evidence type="ECO:0000256" key="3">
    <source>
        <dbReference type="ARBA" id="ARBA00022692"/>
    </source>
</evidence>
<feature type="domain" description="Major facilitator superfamily (MFS) profile" evidence="8">
    <location>
        <begin position="29"/>
        <end position="431"/>
    </location>
</feature>
<keyword evidence="3 7" id="KW-0812">Transmembrane</keyword>
<dbReference type="CDD" id="cd06173">
    <property type="entry name" value="MFS_MefA_like"/>
    <property type="match status" value="1"/>
</dbReference>
<feature type="region of interest" description="Disordered" evidence="6">
    <location>
        <begin position="214"/>
        <end position="233"/>
    </location>
</feature>
<feature type="transmembrane region" description="Helical" evidence="7">
    <location>
        <begin position="406"/>
        <end position="425"/>
    </location>
</feature>
<dbReference type="SUPFAM" id="SSF103473">
    <property type="entry name" value="MFS general substrate transporter"/>
    <property type="match status" value="1"/>
</dbReference>
<evidence type="ECO:0000256" key="2">
    <source>
        <dbReference type="ARBA" id="ARBA00022475"/>
    </source>
</evidence>
<feature type="transmembrane region" description="Helical" evidence="7">
    <location>
        <begin position="378"/>
        <end position="400"/>
    </location>
</feature>
<feature type="transmembrane region" description="Helical" evidence="7">
    <location>
        <begin position="285"/>
        <end position="310"/>
    </location>
</feature>
<proteinExistence type="predicted"/>
<feature type="transmembrane region" description="Helical" evidence="7">
    <location>
        <begin position="317"/>
        <end position="338"/>
    </location>
</feature>
<dbReference type="Gene3D" id="1.20.1250.20">
    <property type="entry name" value="MFS general substrate transporter like domains"/>
    <property type="match status" value="1"/>
</dbReference>
<dbReference type="EMBL" id="CADCUO010000236">
    <property type="protein sequence ID" value="CAA9417979.1"/>
    <property type="molecule type" value="Genomic_DNA"/>
</dbReference>
<organism evidence="9">
    <name type="scientific">uncultured Propionibacteriaceae bacterium</name>
    <dbReference type="NCBI Taxonomy" id="257457"/>
    <lineage>
        <taxon>Bacteria</taxon>
        <taxon>Bacillati</taxon>
        <taxon>Actinomycetota</taxon>
        <taxon>Actinomycetes</taxon>
        <taxon>Propionibacteriales</taxon>
        <taxon>Propionibacteriaceae</taxon>
        <taxon>environmental samples</taxon>
    </lineage>
</organism>
<evidence type="ECO:0000256" key="1">
    <source>
        <dbReference type="ARBA" id="ARBA00004651"/>
    </source>
</evidence>
<dbReference type="GO" id="GO:0005886">
    <property type="term" value="C:plasma membrane"/>
    <property type="evidence" value="ECO:0007669"/>
    <property type="project" value="UniProtKB-SubCell"/>
</dbReference>
<dbReference type="PANTHER" id="PTHR23513:SF17">
    <property type="entry name" value="MEMBRANE PROTEIN"/>
    <property type="match status" value="1"/>
</dbReference>
<feature type="transmembrane region" description="Helical" evidence="7">
    <location>
        <begin position="39"/>
        <end position="61"/>
    </location>
</feature>
<dbReference type="InterPro" id="IPR011701">
    <property type="entry name" value="MFS"/>
</dbReference>
<evidence type="ECO:0000256" key="6">
    <source>
        <dbReference type="SAM" id="MobiDB-lite"/>
    </source>
</evidence>
<dbReference type="InterPro" id="IPR020846">
    <property type="entry name" value="MFS_dom"/>
</dbReference>
<evidence type="ECO:0000256" key="5">
    <source>
        <dbReference type="ARBA" id="ARBA00023136"/>
    </source>
</evidence>
<keyword evidence="4 7" id="KW-1133">Transmembrane helix</keyword>
<accession>A0A6J4PLM0</accession>
<evidence type="ECO:0000313" key="9">
    <source>
        <dbReference type="EMBL" id="CAA9417979.1"/>
    </source>
</evidence>
<feature type="transmembrane region" description="Helical" evidence="7">
    <location>
        <begin position="344"/>
        <end position="366"/>
    </location>
</feature>
<dbReference type="GO" id="GO:0022857">
    <property type="term" value="F:transmembrane transporter activity"/>
    <property type="evidence" value="ECO:0007669"/>
    <property type="project" value="InterPro"/>
</dbReference>
<dbReference type="InterPro" id="IPR036259">
    <property type="entry name" value="MFS_trans_sf"/>
</dbReference>
<feature type="transmembrane region" description="Helical" evidence="7">
    <location>
        <begin position="256"/>
        <end position="279"/>
    </location>
</feature>
<dbReference type="AlphaFoldDB" id="A0A6J4PLM0"/>
<keyword evidence="2" id="KW-1003">Cell membrane</keyword>
<evidence type="ECO:0000259" key="8">
    <source>
        <dbReference type="PROSITE" id="PS50850"/>
    </source>
</evidence>
<evidence type="ECO:0000256" key="4">
    <source>
        <dbReference type="ARBA" id="ARBA00022989"/>
    </source>
</evidence>
<sequence>MTSSGLYRGIACRNRVKSGESVTEAGTSGSSTRGLAGWAVGYSSSLLADQVFFLALTFAALQVGTPGQLGLVLAAGSIPRLLILMIGGALADRRSPKRITVATDAARAAVLAAAAVVLMLGSMTTWQLVSVALVIGALDGFFLPAVGALPARIAPVHEMGRVAALRTVAQRVALLAAGPLAGWLVHMYGPSAAFWASAALFLVSVSSLATLTLHPSPPPPPGHSDPERESSQQEYGYLRQAGTALRLVRRHPVLPWLLLLIAGLNFGFAGPVTAGIPLLATGSQWGASGAGLLLGAFGLGAAATGVGLIFTRWIPHAGMLAIGCVVTMGAALAALGYVTTFPAALSAAVVLGLGSGVCGTVIHAMVLTTTPKAELGRVMALLSISIEGVVPLSYALTGLLADFTGARATFVVGGVIILATAALAVTRPAVRSFELVRPAASQDA</sequence>
<feature type="transmembrane region" description="Helical" evidence="7">
    <location>
        <begin position="192"/>
        <end position="213"/>
    </location>
</feature>
<gene>
    <name evidence="9" type="ORF">AVDCRST_MAG75-3242</name>
</gene>